<protein>
    <submittedName>
        <fullName evidence="1">Uncharacterized protein</fullName>
    </submittedName>
</protein>
<gene>
    <name evidence="1" type="ORF">FOXG_21598</name>
</gene>
<dbReference type="Proteomes" id="UP000009097">
    <property type="component" value="Unassembled WGS sequence"/>
</dbReference>
<dbReference type="EMBL" id="DS231718">
    <property type="protein sequence ID" value="KNB16194.1"/>
    <property type="molecule type" value="Genomic_DNA"/>
</dbReference>
<sequence length="94" mass="10317">MYPESLVALYLGLPYTSNQNEACLCSFHQLRCNLIKIASGRDVTGEVDVLNEGVLSMLGDFVEVSVALFLGVIGEDAASPFRWATCIRLHVIRV</sequence>
<dbReference type="GeneID" id="28962304"/>
<dbReference type="VEuPathDB" id="FungiDB:FOXG_21598"/>
<evidence type="ECO:0000313" key="2">
    <source>
        <dbReference type="Proteomes" id="UP000009097"/>
    </source>
</evidence>
<dbReference type="AlphaFoldDB" id="A0A0J9VZ08"/>
<dbReference type="KEGG" id="fox:FOXG_21598"/>
<reference evidence="1" key="2">
    <citation type="journal article" date="2010" name="Nature">
        <title>Comparative genomics reveals mobile pathogenicity chromosomes in Fusarium.</title>
        <authorList>
            <person name="Ma L.J."/>
            <person name="van der Does H.C."/>
            <person name="Borkovich K.A."/>
            <person name="Coleman J.J."/>
            <person name="Daboussi M.J."/>
            <person name="Di Pietro A."/>
            <person name="Dufresne M."/>
            <person name="Freitag M."/>
            <person name="Grabherr M."/>
            <person name="Henrissat B."/>
            <person name="Houterman P.M."/>
            <person name="Kang S."/>
            <person name="Shim W.B."/>
            <person name="Woloshuk C."/>
            <person name="Xie X."/>
            <person name="Xu J.R."/>
            <person name="Antoniw J."/>
            <person name="Baker S.E."/>
            <person name="Bluhm B.H."/>
            <person name="Breakspear A."/>
            <person name="Brown D.W."/>
            <person name="Butchko R.A."/>
            <person name="Chapman S."/>
            <person name="Coulson R."/>
            <person name="Coutinho P.M."/>
            <person name="Danchin E.G."/>
            <person name="Diener A."/>
            <person name="Gale L.R."/>
            <person name="Gardiner D.M."/>
            <person name="Goff S."/>
            <person name="Hammond-Kosack K.E."/>
            <person name="Hilburn K."/>
            <person name="Hua-Van A."/>
            <person name="Jonkers W."/>
            <person name="Kazan K."/>
            <person name="Kodira C.D."/>
            <person name="Koehrsen M."/>
            <person name="Kumar L."/>
            <person name="Lee Y.H."/>
            <person name="Li L."/>
            <person name="Manners J.M."/>
            <person name="Miranda-Saavedra D."/>
            <person name="Mukherjee M."/>
            <person name="Park G."/>
            <person name="Park J."/>
            <person name="Park S.Y."/>
            <person name="Proctor R.H."/>
            <person name="Regev A."/>
            <person name="Ruiz-Roldan M.C."/>
            <person name="Sain D."/>
            <person name="Sakthikumar S."/>
            <person name="Sykes S."/>
            <person name="Schwartz D.C."/>
            <person name="Turgeon B.G."/>
            <person name="Wapinski I."/>
            <person name="Yoder O."/>
            <person name="Young S."/>
            <person name="Zeng Q."/>
            <person name="Zhou S."/>
            <person name="Galagan J."/>
            <person name="Cuomo C.A."/>
            <person name="Kistler H.C."/>
            <person name="Rep M."/>
        </authorList>
    </citation>
    <scope>NUCLEOTIDE SEQUENCE [LARGE SCALE GENOMIC DNA]</scope>
    <source>
        <strain evidence="1">4287</strain>
    </source>
</reference>
<reference evidence="1" key="1">
    <citation type="submission" date="2007-04" db="EMBL/GenBank/DDBJ databases">
        <authorList>
            <consortium name="The Broad Institute Genome Sequencing Platform"/>
            <person name="Birren B."/>
            <person name="Lander E."/>
            <person name="Galagan J."/>
            <person name="Nusbaum C."/>
            <person name="Devon K."/>
            <person name="Ma L.-J."/>
            <person name="Jaffe D."/>
            <person name="Butler J."/>
            <person name="Alvarez P."/>
            <person name="Gnerre S."/>
            <person name="Grabherr M."/>
            <person name="Kleber M."/>
            <person name="Mauceli E."/>
            <person name="Brockman W."/>
            <person name="MacCallum I.A."/>
            <person name="Young S."/>
            <person name="LaButti K."/>
            <person name="DeCaprio D."/>
            <person name="Crawford M."/>
            <person name="Koehrsen M."/>
            <person name="Engels R."/>
            <person name="Montgomery P."/>
            <person name="Pearson M."/>
            <person name="Howarth C."/>
            <person name="Larson L."/>
            <person name="White J."/>
            <person name="O'Leary S."/>
            <person name="Kodira C."/>
            <person name="Zeng Q."/>
            <person name="Yandava C."/>
            <person name="Alvarado L."/>
            <person name="Kistler C."/>
            <person name="Shim W.-B."/>
            <person name="Kang S."/>
            <person name="Woloshuk C."/>
        </authorList>
    </citation>
    <scope>NUCLEOTIDE SEQUENCE</scope>
    <source>
        <strain evidence="1">4287</strain>
    </source>
</reference>
<name>A0A0J9VZ08_FUSO4</name>
<accession>A0A0J9VZ08</accession>
<proteinExistence type="predicted"/>
<organism evidence="1 2">
    <name type="scientific">Fusarium oxysporum f. sp. lycopersici (strain 4287 / CBS 123668 / FGSC 9935 / NRRL 34936)</name>
    <name type="common">Fusarium vascular wilt of tomato</name>
    <dbReference type="NCBI Taxonomy" id="426428"/>
    <lineage>
        <taxon>Eukaryota</taxon>
        <taxon>Fungi</taxon>
        <taxon>Dikarya</taxon>
        <taxon>Ascomycota</taxon>
        <taxon>Pezizomycotina</taxon>
        <taxon>Sordariomycetes</taxon>
        <taxon>Hypocreomycetidae</taxon>
        <taxon>Hypocreales</taxon>
        <taxon>Nectriaceae</taxon>
        <taxon>Fusarium</taxon>
        <taxon>Fusarium oxysporum species complex</taxon>
    </lineage>
</organism>
<evidence type="ECO:0000313" key="1">
    <source>
        <dbReference type="EMBL" id="KNB16194.1"/>
    </source>
</evidence>
<dbReference type="RefSeq" id="XP_018254239.1">
    <property type="nucleotide sequence ID" value="XM_018401941.1"/>
</dbReference>